<organism evidence="2 3">
    <name type="scientific">Candidatus Shapirobacteria bacterium CG06_land_8_20_14_3_00_40_12</name>
    <dbReference type="NCBI Taxonomy" id="1974881"/>
    <lineage>
        <taxon>Bacteria</taxon>
        <taxon>Candidatus Shapironibacteriota</taxon>
    </lineage>
</organism>
<feature type="transmembrane region" description="Helical" evidence="1">
    <location>
        <begin position="6"/>
        <end position="26"/>
    </location>
</feature>
<evidence type="ECO:0000256" key="1">
    <source>
        <dbReference type="SAM" id="Phobius"/>
    </source>
</evidence>
<evidence type="ECO:0000313" key="2">
    <source>
        <dbReference type="EMBL" id="PIU73759.1"/>
    </source>
</evidence>
<reference evidence="3" key="1">
    <citation type="submission" date="2017-09" db="EMBL/GenBank/DDBJ databases">
        <title>Depth-based differentiation of microbial function through sediment-hosted aquifers and enrichment of novel symbionts in the deep terrestrial subsurface.</title>
        <authorList>
            <person name="Probst A.J."/>
            <person name="Ladd B."/>
            <person name="Jarett J.K."/>
            <person name="Geller-Mcgrath D.E."/>
            <person name="Sieber C.M.K."/>
            <person name="Emerson J.B."/>
            <person name="Anantharaman K."/>
            <person name="Thomas B.C."/>
            <person name="Malmstrom R."/>
            <person name="Stieglmeier M."/>
            <person name="Klingl A."/>
            <person name="Woyke T."/>
            <person name="Ryan C.M."/>
            <person name="Banfield J.F."/>
        </authorList>
    </citation>
    <scope>NUCLEOTIDE SEQUENCE [LARGE SCALE GENOMIC DNA]</scope>
</reference>
<keyword evidence="1" id="KW-0472">Membrane</keyword>
<evidence type="ECO:0000313" key="3">
    <source>
        <dbReference type="Proteomes" id="UP000231407"/>
    </source>
</evidence>
<keyword evidence="1" id="KW-0812">Transmembrane</keyword>
<sequence>MPKTSFIFIEILFLFLILIVFPSLLITKTPFYFQENDKLQISLDSGKKYVYKFNHPANLNTLSLQLKNPLIQNNSRIVIELENSLGNSLAQFVFFGSNVGDPGWLDLNFPPVSDTSFAINLTTDNTIPESLFLLSDPGGNWDLKTTYQTPRLSNRLQNTINSLFDRFQKMDPFYLSFYLLVLIILNWVFLKK</sequence>
<name>A0A2M7AT03_9BACT</name>
<dbReference type="EMBL" id="PEWA01000009">
    <property type="protein sequence ID" value="PIU73759.1"/>
    <property type="molecule type" value="Genomic_DNA"/>
</dbReference>
<proteinExistence type="predicted"/>
<accession>A0A2M7AT03</accession>
<keyword evidence="1" id="KW-1133">Transmembrane helix</keyword>
<comment type="caution">
    <text evidence="2">The sequence shown here is derived from an EMBL/GenBank/DDBJ whole genome shotgun (WGS) entry which is preliminary data.</text>
</comment>
<dbReference type="AlphaFoldDB" id="A0A2M7AT03"/>
<dbReference type="Proteomes" id="UP000231407">
    <property type="component" value="Unassembled WGS sequence"/>
</dbReference>
<protein>
    <submittedName>
        <fullName evidence="2">Uncharacterized protein</fullName>
    </submittedName>
</protein>
<gene>
    <name evidence="2" type="ORF">COS78_00695</name>
</gene>
<feature type="transmembrane region" description="Helical" evidence="1">
    <location>
        <begin position="173"/>
        <end position="190"/>
    </location>
</feature>